<reference evidence="2 3" key="1">
    <citation type="submission" date="2019-01" db="EMBL/GenBank/DDBJ databases">
        <title>Genome Assembly of Collichthys lucidus.</title>
        <authorList>
            <person name="Cai M."/>
            <person name="Xiao S."/>
        </authorList>
    </citation>
    <scope>NUCLEOTIDE SEQUENCE [LARGE SCALE GENOMIC DNA]</scope>
    <source>
        <strain evidence="2">JT15FE1705JMU</strain>
        <tissue evidence="2">Muscle</tissue>
    </source>
</reference>
<evidence type="ECO:0000256" key="1">
    <source>
        <dbReference type="SAM" id="MobiDB-lite"/>
    </source>
</evidence>
<keyword evidence="3" id="KW-1185">Reference proteome</keyword>
<evidence type="ECO:0000313" key="3">
    <source>
        <dbReference type="Proteomes" id="UP000298787"/>
    </source>
</evidence>
<gene>
    <name evidence="2" type="ORF">D9C73_010215</name>
</gene>
<organism evidence="2 3">
    <name type="scientific">Collichthys lucidus</name>
    <name type="common">Big head croaker</name>
    <name type="synonym">Sciaena lucida</name>
    <dbReference type="NCBI Taxonomy" id="240159"/>
    <lineage>
        <taxon>Eukaryota</taxon>
        <taxon>Metazoa</taxon>
        <taxon>Chordata</taxon>
        <taxon>Craniata</taxon>
        <taxon>Vertebrata</taxon>
        <taxon>Euteleostomi</taxon>
        <taxon>Actinopterygii</taxon>
        <taxon>Neopterygii</taxon>
        <taxon>Teleostei</taxon>
        <taxon>Neoteleostei</taxon>
        <taxon>Acanthomorphata</taxon>
        <taxon>Eupercaria</taxon>
        <taxon>Sciaenidae</taxon>
        <taxon>Collichthys</taxon>
    </lineage>
</organism>
<name>A0A4U5UL68_COLLU</name>
<evidence type="ECO:0000313" key="2">
    <source>
        <dbReference type="EMBL" id="TKS75624.1"/>
    </source>
</evidence>
<accession>A0A4U5UL68</accession>
<dbReference type="EMBL" id="CM014086">
    <property type="protein sequence ID" value="TKS75624.1"/>
    <property type="molecule type" value="Genomic_DNA"/>
</dbReference>
<proteinExistence type="predicted"/>
<protein>
    <submittedName>
        <fullName evidence="2">Uncharacterized protein</fullName>
    </submittedName>
</protein>
<dbReference type="AlphaFoldDB" id="A0A4U5UL68"/>
<sequence length="98" mass="10938">MAVDRVKGSNYRAQVRTEQPLFMRKTQRQKEYQEKYGAVGNSELLRRENKFIVPASLATSFPLPANLVAASQQKDAAGEAHHRAQAPVPHGAAKEHQE</sequence>
<dbReference type="Proteomes" id="UP000298787">
    <property type="component" value="Chromosome 9"/>
</dbReference>
<feature type="region of interest" description="Disordered" evidence="1">
    <location>
        <begin position="72"/>
        <end position="98"/>
    </location>
</feature>